<name>A0A395LKQ5_9SPHN</name>
<dbReference type="InterPro" id="IPR035906">
    <property type="entry name" value="MetI-like_sf"/>
</dbReference>
<feature type="transmembrane region" description="Helical" evidence="8">
    <location>
        <begin position="396"/>
        <end position="414"/>
    </location>
</feature>
<feature type="domain" description="ABC transmembrane type-1" evidence="9">
    <location>
        <begin position="64"/>
        <end position="259"/>
    </location>
</feature>
<accession>A0A395LKQ5</accession>
<proteinExistence type="inferred from homology"/>
<dbReference type="PANTHER" id="PTHR43357">
    <property type="entry name" value="INNER MEMBRANE ABC TRANSPORTER PERMEASE PROTEIN YDCV"/>
    <property type="match status" value="1"/>
</dbReference>
<keyword evidence="4" id="KW-0997">Cell inner membrane</keyword>
<feature type="transmembrane region" description="Helical" evidence="8">
    <location>
        <begin position="508"/>
        <end position="530"/>
    </location>
</feature>
<keyword evidence="6 8" id="KW-1133">Transmembrane helix</keyword>
<comment type="similarity">
    <text evidence="8">Belongs to the binding-protein-dependent transport system permease family.</text>
</comment>
<evidence type="ECO:0000256" key="5">
    <source>
        <dbReference type="ARBA" id="ARBA00022692"/>
    </source>
</evidence>
<feature type="transmembrane region" description="Helical" evidence="8">
    <location>
        <begin position="457"/>
        <end position="476"/>
    </location>
</feature>
<dbReference type="PANTHER" id="PTHR43357:SF3">
    <property type="entry name" value="FE(3+)-TRANSPORT SYSTEM PERMEASE PROTEIN FBPB 2"/>
    <property type="match status" value="1"/>
</dbReference>
<keyword evidence="5 8" id="KW-0812">Transmembrane</keyword>
<reference evidence="10 11" key="1">
    <citation type="submission" date="2018-07" db="EMBL/GenBank/DDBJ databases">
        <title>Erythrobacter nanhaiensis sp. nov., a novel member of the genus Erythrobacter isolated from the South China Sea.</title>
        <authorList>
            <person name="Chen X."/>
            <person name="Liu J."/>
        </authorList>
    </citation>
    <scope>NUCLEOTIDE SEQUENCE [LARGE SCALE GENOMIC DNA]</scope>
    <source>
        <strain evidence="10 11">S-5</strain>
    </source>
</reference>
<feature type="transmembrane region" description="Helical" evidence="8">
    <location>
        <begin position="371"/>
        <end position="390"/>
    </location>
</feature>
<dbReference type="RefSeq" id="WP_115491516.1">
    <property type="nucleotide sequence ID" value="NZ_JACHWW010000001.1"/>
</dbReference>
<dbReference type="Pfam" id="PF00528">
    <property type="entry name" value="BPD_transp_1"/>
    <property type="match status" value="2"/>
</dbReference>
<dbReference type="Gene3D" id="1.10.3720.10">
    <property type="entry name" value="MetI-like"/>
    <property type="match status" value="2"/>
</dbReference>
<keyword evidence="2 8" id="KW-0813">Transport</keyword>
<dbReference type="CDD" id="cd06261">
    <property type="entry name" value="TM_PBP2"/>
    <property type="match status" value="2"/>
</dbReference>
<feature type="transmembrane region" description="Helical" evidence="8">
    <location>
        <begin position="21"/>
        <end position="47"/>
    </location>
</feature>
<comment type="subcellular location">
    <subcellularLocation>
        <location evidence="1">Cell inner membrane</location>
        <topology evidence="1">Multi-pass membrane protein</topology>
    </subcellularLocation>
    <subcellularLocation>
        <location evidence="8">Cell membrane</location>
        <topology evidence="8">Multi-pass membrane protein</topology>
    </subcellularLocation>
</comment>
<keyword evidence="3" id="KW-1003">Cell membrane</keyword>
<dbReference type="PROSITE" id="PS50928">
    <property type="entry name" value="ABC_TM1"/>
    <property type="match status" value="2"/>
</dbReference>
<feature type="transmembrane region" description="Helical" evidence="8">
    <location>
        <begin position="102"/>
        <end position="120"/>
    </location>
</feature>
<sequence>MIARPSPARIRTLPGLRLRGEPAWLGIAFALVLAAPLVALIALAAGGDLTYVSHLTATRLAEFTTTSLALVLMAGGLAACIGIGAAFIVSRYDFPGRRILDGALLLPLAMPGYIAAYAWYDMTAPGGPVYDATGGSIPTVAGLGGGALVFALTLYPYVYLLVRNVLAMNGPKQREVARSLGASGWDLFRRIDLPTIWPAAAAGVALISMEVLADFGVADFLGIPTFTVGIVRAWSSFGDPAAAAQLAVLLLFASMLALGAERASRGRRRFGSAAPGFERERLGPGLREAAMLVCALPLLLGLIVPLLHLVTLAIDARSSRAVLPAIQGTLLLATISAALAVIIGLACAYAVRSGGNFARFAVRAVQAGYAVPGAVAAIAVLAFLVIVQAGAESLRVGGAIALTGGSIAALLFAYQVRFAAIAILPAETALARVSTSLDEAARSLGARHVTILRRIHLPLISAGLGAAAVLVGIEVIKELPATMILRPFSLDTLAVTAHNFASDERLEFAAFPSLLLLAISIPATAMLNLLRTNP</sequence>
<evidence type="ECO:0000259" key="9">
    <source>
        <dbReference type="PROSITE" id="PS50928"/>
    </source>
</evidence>
<evidence type="ECO:0000256" key="6">
    <source>
        <dbReference type="ARBA" id="ARBA00022989"/>
    </source>
</evidence>
<feature type="transmembrane region" description="Helical" evidence="8">
    <location>
        <begin position="241"/>
        <end position="260"/>
    </location>
</feature>
<feature type="transmembrane region" description="Helical" evidence="8">
    <location>
        <begin position="289"/>
        <end position="310"/>
    </location>
</feature>
<feature type="transmembrane region" description="Helical" evidence="8">
    <location>
        <begin position="330"/>
        <end position="351"/>
    </location>
</feature>
<evidence type="ECO:0000256" key="8">
    <source>
        <dbReference type="RuleBase" id="RU363032"/>
    </source>
</evidence>
<evidence type="ECO:0000256" key="4">
    <source>
        <dbReference type="ARBA" id="ARBA00022519"/>
    </source>
</evidence>
<dbReference type="InterPro" id="IPR000515">
    <property type="entry name" value="MetI-like"/>
</dbReference>
<feature type="transmembrane region" description="Helical" evidence="8">
    <location>
        <begin position="196"/>
        <end position="221"/>
    </location>
</feature>
<evidence type="ECO:0000256" key="7">
    <source>
        <dbReference type="ARBA" id="ARBA00023136"/>
    </source>
</evidence>
<keyword evidence="11" id="KW-1185">Reference proteome</keyword>
<dbReference type="Proteomes" id="UP000254101">
    <property type="component" value="Unassembled WGS sequence"/>
</dbReference>
<dbReference type="AlphaFoldDB" id="A0A395LKQ5"/>
<dbReference type="EMBL" id="QRBB01000001">
    <property type="protein sequence ID" value="RDS77295.1"/>
    <property type="molecule type" value="Genomic_DNA"/>
</dbReference>
<protein>
    <submittedName>
        <fullName evidence="10">Iron ABC transporter permease</fullName>
    </submittedName>
</protein>
<feature type="transmembrane region" description="Helical" evidence="8">
    <location>
        <begin position="140"/>
        <end position="162"/>
    </location>
</feature>
<evidence type="ECO:0000256" key="1">
    <source>
        <dbReference type="ARBA" id="ARBA00004429"/>
    </source>
</evidence>
<dbReference type="SUPFAM" id="SSF161098">
    <property type="entry name" value="MetI-like"/>
    <property type="match status" value="2"/>
</dbReference>
<feature type="domain" description="ABC transmembrane type-1" evidence="9">
    <location>
        <begin position="326"/>
        <end position="527"/>
    </location>
</feature>
<evidence type="ECO:0000313" key="10">
    <source>
        <dbReference type="EMBL" id="RDS77295.1"/>
    </source>
</evidence>
<evidence type="ECO:0000256" key="3">
    <source>
        <dbReference type="ARBA" id="ARBA00022475"/>
    </source>
</evidence>
<evidence type="ECO:0000313" key="11">
    <source>
        <dbReference type="Proteomes" id="UP000254101"/>
    </source>
</evidence>
<comment type="caution">
    <text evidence="10">The sequence shown here is derived from an EMBL/GenBank/DDBJ whole genome shotgun (WGS) entry which is preliminary data.</text>
</comment>
<dbReference type="GO" id="GO:0005886">
    <property type="term" value="C:plasma membrane"/>
    <property type="evidence" value="ECO:0007669"/>
    <property type="project" value="UniProtKB-SubCell"/>
</dbReference>
<gene>
    <name evidence="10" type="ORF">DL238_06490</name>
</gene>
<keyword evidence="7 8" id="KW-0472">Membrane</keyword>
<organism evidence="10 11">
    <name type="scientific">Alteriqipengyuania lutimaris</name>
    <dbReference type="NCBI Taxonomy" id="1538146"/>
    <lineage>
        <taxon>Bacteria</taxon>
        <taxon>Pseudomonadati</taxon>
        <taxon>Pseudomonadota</taxon>
        <taxon>Alphaproteobacteria</taxon>
        <taxon>Sphingomonadales</taxon>
        <taxon>Erythrobacteraceae</taxon>
        <taxon>Alteriqipengyuania</taxon>
    </lineage>
</organism>
<dbReference type="OrthoDB" id="9774448at2"/>
<dbReference type="GO" id="GO:0055085">
    <property type="term" value="P:transmembrane transport"/>
    <property type="evidence" value="ECO:0007669"/>
    <property type="project" value="InterPro"/>
</dbReference>
<evidence type="ECO:0000256" key="2">
    <source>
        <dbReference type="ARBA" id="ARBA00022448"/>
    </source>
</evidence>
<feature type="transmembrane region" description="Helical" evidence="8">
    <location>
        <begin position="67"/>
        <end position="90"/>
    </location>
</feature>